<sequence>EYRTMPMVWYVPPLSPVVDLLAEQGHDAEDRATLFGAIDALRIPVEYLAELFTAGRTDTVTGVLRKLAAMRAYMRGVTLGREPDASIPASVGMTEESMYAMYRLMAIAKYDERYVIPTAHVERAHELEELACSLDYDEGPGMYESGPFGEASGQPAPVAVETFEALRRRQTADEPASTDDLRGRVNLLNWDGNGRPSGLFPPRKGDAS</sequence>
<dbReference type="PANTHER" id="PTHR43518:SF1">
    <property type="entry name" value="RESPIRATORY NITRATE REDUCTASE 1 BETA CHAIN"/>
    <property type="match status" value="1"/>
</dbReference>
<evidence type="ECO:0000259" key="12">
    <source>
        <dbReference type="Pfam" id="PF14711"/>
    </source>
</evidence>
<reference evidence="13 14" key="1">
    <citation type="submission" date="2019-01" db="EMBL/GenBank/DDBJ databases">
        <title>Nocardioides guangzhouensis sp. nov., an actinobacterium isolated from soil.</title>
        <authorList>
            <person name="Fu Y."/>
            <person name="Cai Y."/>
            <person name="Lin Z."/>
            <person name="Chen P."/>
        </authorList>
    </citation>
    <scope>NUCLEOTIDE SEQUENCE [LARGE SCALE GENOMIC DNA]</scope>
    <source>
        <strain evidence="13 14">130</strain>
    </source>
</reference>
<comment type="subcellular location">
    <subcellularLocation>
        <location evidence="3">Cell envelope</location>
    </subcellularLocation>
</comment>
<keyword evidence="5" id="KW-0004">4Fe-4S</keyword>
<dbReference type="GO" id="GO:0009061">
    <property type="term" value="P:anaerobic respiration"/>
    <property type="evidence" value="ECO:0007669"/>
    <property type="project" value="TreeGrafter"/>
</dbReference>
<evidence type="ECO:0000256" key="10">
    <source>
        <dbReference type="ARBA" id="ARBA00023014"/>
    </source>
</evidence>
<dbReference type="Pfam" id="PF14711">
    <property type="entry name" value="Nitr_red_bet_C"/>
    <property type="match status" value="1"/>
</dbReference>
<feature type="region of interest" description="Disordered" evidence="11">
    <location>
        <begin position="168"/>
        <end position="208"/>
    </location>
</feature>
<keyword evidence="4" id="KW-0813">Transport</keyword>
<evidence type="ECO:0000313" key="13">
    <source>
        <dbReference type="EMBL" id="RYP82308.1"/>
    </source>
</evidence>
<dbReference type="AlphaFoldDB" id="A0A4Q4Z4I6"/>
<keyword evidence="9" id="KW-0408">Iron</keyword>
<keyword evidence="6" id="KW-0479">Metal-binding</keyword>
<evidence type="ECO:0000256" key="9">
    <source>
        <dbReference type="ARBA" id="ARBA00023004"/>
    </source>
</evidence>
<dbReference type="InterPro" id="IPR038262">
    <property type="entry name" value="Nitr_red_bet_C_sf"/>
</dbReference>
<evidence type="ECO:0000256" key="5">
    <source>
        <dbReference type="ARBA" id="ARBA00022485"/>
    </source>
</evidence>
<dbReference type="EMBL" id="SDKM01000049">
    <property type="protein sequence ID" value="RYP82308.1"/>
    <property type="molecule type" value="Genomic_DNA"/>
</dbReference>
<evidence type="ECO:0000256" key="3">
    <source>
        <dbReference type="ARBA" id="ARBA00004196"/>
    </source>
</evidence>
<dbReference type="GO" id="GO:0046872">
    <property type="term" value="F:metal ion binding"/>
    <property type="evidence" value="ECO:0007669"/>
    <property type="project" value="UniProtKB-KW"/>
</dbReference>
<gene>
    <name evidence="13" type="primary">narY</name>
    <name evidence="13" type="ORF">EKO23_21950</name>
</gene>
<keyword evidence="8" id="KW-0249">Electron transport</keyword>
<comment type="caution">
    <text evidence="13">The sequence shown here is derived from an EMBL/GenBank/DDBJ whole genome shotgun (WGS) entry which is preliminary data.</text>
</comment>
<evidence type="ECO:0000256" key="6">
    <source>
        <dbReference type="ARBA" id="ARBA00022723"/>
    </source>
</evidence>
<name>A0A4Q4Z4I6_9ACTN</name>
<comment type="cofactor">
    <cofactor evidence="2">
        <name>[4Fe-4S] cluster</name>
        <dbReference type="ChEBI" id="CHEBI:49883"/>
    </cofactor>
</comment>
<evidence type="ECO:0000313" key="14">
    <source>
        <dbReference type="Proteomes" id="UP000295198"/>
    </source>
</evidence>
<dbReference type="Gene3D" id="1.10.3650.10">
    <property type="entry name" value="nitrate reductase domain like"/>
    <property type="match status" value="1"/>
</dbReference>
<dbReference type="GO" id="GO:0051539">
    <property type="term" value="F:4 iron, 4 sulfur cluster binding"/>
    <property type="evidence" value="ECO:0007669"/>
    <property type="project" value="UniProtKB-KW"/>
</dbReference>
<proteinExistence type="predicted"/>
<accession>A0A4Q4Z4I6</accession>
<keyword evidence="14" id="KW-1185">Reference proteome</keyword>
<evidence type="ECO:0000256" key="1">
    <source>
        <dbReference type="ARBA" id="ARBA00001927"/>
    </source>
</evidence>
<dbReference type="InterPro" id="IPR029263">
    <property type="entry name" value="Nitr_red_bet_C"/>
</dbReference>
<evidence type="ECO:0000256" key="7">
    <source>
        <dbReference type="ARBA" id="ARBA00022737"/>
    </source>
</evidence>
<protein>
    <submittedName>
        <fullName evidence="13">Nitrate reductase subunit beta</fullName>
    </submittedName>
</protein>
<feature type="non-terminal residue" evidence="13">
    <location>
        <position position="1"/>
    </location>
</feature>
<evidence type="ECO:0000256" key="8">
    <source>
        <dbReference type="ARBA" id="ARBA00022982"/>
    </source>
</evidence>
<organism evidence="13 14">
    <name type="scientific">Nocardioides guangzhouensis</name>
    <dbReference type="NCBI Taxonomy" id="2497878"/>
    <lineage>
        <taxon>Bacteria</taxon>
        <taxon>Bacillati</taxon>
        <taxon>Actinomycetota</taxon>
        <taxon>Actinomycetes</taxon>
        <taxon>Propionibacteriales</taxon>
        <taxon>Nocardioidaceae</taxon>
        <taxon>Nocardioides</taxon>
    </lineage>
</organism>
<feature type="domain" description="Respiratory nitrate reductase beta C-terminal" evidence="12">
    <location>
        <begin position="14"/>
        <end position="95"/>
    </location>
</feature>
<dbReference type="PANTHER" id="PTHR43518">
    <property type="entry name" value="NITRATE REDUCTASE BETA SUBUNIT"/>
    <property type="match status" value="1"/>
</dbReference>
<dbReference type="SUPFAM" id="SSF54862">
    <property type="entry name" value="4Fe-4S ferredoxins"/>
    <property type="match status" value="1"/>
</dbReference>
<dbReference type="GO" id="GO:0016020">
    <property type="term" value="C:membrane"/>
    <property type="evidence" value="ECO:0007669"/>
    <property type="project" value="TreeGrafter"/>
</dbReference>
<evidence type="ECO:0000256" key="4">
    <source>
        <dbReference type="ARBA" id="ARBA00022448"/>
    </source>
</evidence>
<comment type="cofactor">
    <cofactor evidence="1">
        <name>[3Fe-4S] cluster</name>
        <dbReference type="ChEBI" id="CHEBI:21137"/>
    </cofactor>
</comment>
<keyword evidence="10" id="KW-0411">Iron-sulfur</keyword>
<dbReference type="GO" id="GO:0030313">
    <property type="term" value="C:cell envelope"/>
    <property type="evidence" value="ECO:0007669"/>
    <property type="project" value="UniProtKB-SubCell"/>
</dbReference>
<dbReference type="GO" id="GO:0009055">
    <property type="term" value="F:electron transfer activity"/>
    <property type="evidence" value="ECO:0007669"/>
    <property type="project" value="TreeGrafter"/>
</dbReference>
<evidence type="ECO:0000256" key="2">
    <source>
        <dbReference type="ARBA" id="ARBA00001966"/>
    </source>
</evidence>
<dbReference type="Proteomes" id="UP000295198">
    <property type="component" value="Unassembled WGS sequence"/>
</dbReference>
<keyword evidence="7" id="KW-0677">Repeat</keyword>
<evidence type="ECO:0000256" key="11">
    <source>
        <dbReference type="SAM" id="MobiDB-lite"/>
    </source>
</evidence>